<keyword evidence="2" id="KW-0472">Membrane</keyword>
<feature type="compositionally biased region" description="Low complexity" evidence="1">
    <location>
        <begin position="545"/>
        <end position="561"/>
    </location>
</feature>
<name>A0A834W7A5_9FABA</name>
<evidence type="ECO:0000313" key="4">
    <source>
        <dbReference type="Proteomes" id="UP000634136"/>
    </source>
</evidence>
<comment type="caution">
    <text evidence="3">The sequence shown here is derived from an EMBL/GenBank/DDBJ whole genome shotgun (WGS) entry which is preliminary data.</text>
</comment>
<feature type="region of interest" description="Disordered" evidence="1">
    <location>
        <begin position="538"/>
        <end position="572"/>
    </location>
</feature>
<keyword evidence="2" id="KW-1133">Transmembrane helix</keyword>
<keyword evidence="4" id="KW-1185">Reference proteome</keyword>
<evidence type="ECO:0000256" key="2">
    <source>
        <dbReference type="SAM" id="Phobius"/>
    </source>
</evidence>
<sequence length="572" mass="63492">MEESPARCGLSALHAGGVHDRAEALFWTNFGTPYLSRPESDLSDLYVVGETGSKIRGASSLSCYFLFFFIFLSVLVWAHIENVEELSGNGDRGDRERSGELEARRLTHRYFRRSLVAENVRWRTPENLKGWLFWNFIFWRELVPHVVLLVPKLDHCFSLKPCEAHHCLMDSHGKAPMPSEDVPVISVARGDLVDLRVNLAKPGAPPTSVTPPEAVDPWYSPSSDVFALNSVPASERAKASTINTPRELQELWGGRLAGYDGGDFVSPTLEKGWALLSPIGLLLALGGCWPPMSVSVSALKHLACVFFSLYKPVTRKAFVYFRAVGHYIIEALPNNPKAHCSEFFKVIPTPGKVPWWVREDDWRPLFTLKWLDLDFHPLPKETLLSEYKDSLQPEGDQTATPTSDQVGTPESDQAAAPASQIPYIPPGVASLQGANRSNKPTSWRDAARLAPDTFEVRRPVLEIPLQLASDAVIFRGSYYPLHSSEKEFVGRLFPEYLVSDYSMRTFALAAASMLGQVNQVALELADKREYGLIDWNRYREPPPVSEESSFASDSSSPSRGDAPGGESDNSGA</sequence>
<gene>
    <name evidence="3" type="ORF">G2W53_032843</name>
</gene>
<reference evidence="3" key="1">
    <citation type="submission" date="2020-09" db="EMBL/GenBank/DDBJ databases">
        <title>Genome-Enabled Discovery of Anthraquinone Biosynthesis in Senna tora.</title>
        <authorList>
            <person name="Kang S.-H."/>
            <person name="Pandey R.P."/>
            <person name="Lee C.-M."/>
            <person name="Sim J.-S."/>
            <person name="Jeong J.-T."/>
            <person name="Choi B.-S."/>
            <person name="Jung M."/>
            <person name="Ginzburg D."/>
            <person name="Zhao K."/>
            <person name="Won S.Y."/>
            <person name="Oh T.-J."/>
            <person name="Yu Y."/>
            <person name="Kim N.-H."/>
            <person name="Lee O.R."/>
            <person name="Lee T.-H."/>
            <person name="Bashyal P."/>
            <person name="Kim T.-S."/>
            <person name="Lee W.-H."/>
            <person name="Kawkins C."/>
            <person name="Kim C.-K."/>
            <person name="Kim J.S."/>
            <person name="Ahn B.O."/>
            <person name="Rhee S.Y."/>
            <person name="Sohng J.K."/>
        </authorList>
    </citation>
    <scope>NUCLEOTIDE SEQUENCE</scope>
    <source>
        <tissue evidence="3">Leaf</tissue>
    </source>
</reference>
<feature type="region of interest" description="Disordered" evidence="1">
    <location>
        <begin position="390"/>
        <end position="416"/>
    </location>
</feature>
<evidence type="ECO:0000256" key="1">
    <source>
        <dbReference type="SAM" id="MobiDB-lite"/>
    </source>
</evidence>
<protein>
    <recommendedName>
        <fullName evidence="5">Transmembrane protein</fullName>
    </recommendedName>
</protein>
<dbReference type="EMBL" id="JAAIUW010000010">
    <property type="protein sequence ID" value="KAF7811867.1"/>
    <property type="molecule type" value="Genomic_DNA"/>
</dbReference>
<dbReference type="Proteomes" id="UP000634136">
    <property type="component" value="Unassembled WGS sequence"/>
</dbReference>
<evidence type="ECO:0000313" key="3">
    <source>
        <dbReference type="EMBL" id="KAF7811867.1"/>
    </source>
</evidence>
<organism evidence="3 4">
    <name type="scientific">Senna tora</name>
    <dbReference type="NCBI Taxonomy" id="362788"/>
    <lineage>
        <taxon>Eukaryota</taxon>
        <taxon>Viridiplantae</taxon>
        <taxon>Streptophyta</taxon>
        <taxon>Embryophyta</taxon>
        <taxon>Tracheophyta</taxon>
        <taxon>Spermatophyta</taxon>
        <taxon>Magnoliopsida</taxon>
        <taxon>eudicotyledons</taxon>
        <taxon>Gunneridae</taxon>
        <taxon>Pentapetalae</taxon>
        <taxon>rosids</taxon>
        <taxon>fabids</taxon>
        <taxon>Fabales</taxon>
        <taxon>Fabaceae</taxon>
        <taxon>Caesalpinioideae</taxon>
        <taxon>Cassia clade</taxon>
        <taxon>Senna</taxon>
    </lineage>
</organism>
<dbReference type="AlphaFoldDB" id="A0A834W7A5"/>
<feature type="transmembrane region" description="Helical" evidence="2">
    <location>
        <begin position="61"/>
        <end position="80"/>
    </location>
</feature>
<evidence type="ECO:0008006" key="5">
    <source>
        <dbReference type="Google" id="ProtNLM"/>
    </source>
</evidence>
<accession>A0A834W7A5</accession>
<feature type="compositionally biased region" description="Polar residues" evidence="1">
    <location>
        <begin position="395"/>
        <end position="411"/>
    </location>
</feature>
<proteinExistence type="predicted"/>
<keyword evidence="2" id="KW-0812">Transmembrane</keyword>